<dbReference type="GO" id="GO:0003682">
    <property type="term" value="F:chromatin binding"/>
    <property type="evidence" value="ECO:0007669"/>
    <property type="project" value="InterPro"/>
</dbReference>
<dbReference type="GO" id="GO:0010468">
    <property type="term" value="P:regulation of gene expression"/>
    <property type="evidence" value="ECO:0007669"/>
    <property type="project" value="TreeGrafter"/>
</dbReference>
<feature type="domain" description="NF-kappa-B-activating protein C-terminal" evidence="3">
    <location>
        <begin position="450"/>
        <end position="549"/>
    </location>
</feature>
<feature type="compositionally biased region" description="Basic and acidic residues" evidence="2">
    <location>
        <begin position="121"/>
        <end position="154"/>
    </location>
</feature>
<feature type="compositionally biased region" description="Basic and acidic residues" evidence="2">
    <location>
        <begin position="372"/>
        <end position="381"/>
    </location>
</feature>
<dbReference type="InterPro" id="IPR009269">
    <property type="entry name" value="NKAP_C"/>
</dbReference>
<feature type="compositionally biased region" description="Gly residues" evidence="2">
    <location>
        <begin position="220"/>
        <end position="233"/>
    </location>
</feature>
<feature type="region of interest" description="Disordered" evidence="2">
    <location>
        <begin position="555"/>
        <end position="598"/>
    </location>
</feature>
<name>A0A0G4I6Q0_9ALVE</name>
<sequence length="598" mass="66822">MSSDEERGNRHRGRGSPRYDREDDRDRDMGRNGRRGSPRYTLRDDPRDEDPRRSGRGDYDRRRLSPRRDERGRGRRGSRSRSRSPRGGRDDRGRGGGRDRDGYSRGSNGFSRGGGGGGWGGDRRDRDRGPMWGGERNRGGSDDEDERDGREMYKGVDLLRPPVRGLNKDSSKADWERFENWLRLRHEKRMCCSFDFYSIWRKSPETERKREKDGGAAAAAGGGSRQSAGGRGNAEGAEDESAPALFLRPADQTQSAAEIREMQKERDQKIAEEARKKEKEQDGSSDSSSSADEGSDDDRESKKRKRAKKDKGGKRGRKEKRKKNKKTSKKKKRSGKKNRKQSDSSDDDDSSSDSSASASNSDDDRRKKRPKSLPDEMEIQKNGHMNGEANGTKMADEDAGEDEEIQFVEKAVPVPDVVAEAMGLDEDDSEDDDVGPKPLETVKMLQNKDVNYGGALRPGEGEAIAAYVQAGKRIPRRGEVGLTADEIESFENLGYVMSGSRHRRMNAIRMRKENQVYSAEEKRALAMYNYEEKANRESALITDLKDLLKKQNEMIYEEQQGAKSREKLRGGGQKEEDEGEGGASSSSSSSSASASAAS</sequence>
<feature type="compositionally biased region" description="Basic and acidic residues" evidence="2">
    <location>
        <begin position="203"/>
        <end position="214"/>
    </location>
</feature>
<dbReference type="Pfam" id="PF06047">
    <property type="entry name" value="Nkap_C"/>
    <property type="match status" value="1"/>
</dbReference>
<evidence type="ECO:0000259" key="3">
    <source>
        <dbReference type="Pfam" id="PF06047"/>
    </source>
</evidence>
<accession>A0A0G4I6Q0</accession>
<feature type="compositionally biased region" description="Basic residues" evidence="2">
    <location>
        <begin position="73"/>
        <end position="86"/>
    </location>
</feature>
<dbReference type="VEuPathDB" id="CryptoDB:Cvel_11457"/>
<evidence type="ECO:0000313" key="4">
    <source>
        <dbReference type="EMBL" id="CEM52718.1"/>
    </source>
</evidence>
<feature type="compositionally biased region" description="Low complexity" evidence="2">
    <location>
        <begin position="583"/>
        <end position="598"/>
    </location>
</feature>
<evidence type="ECO:0000256" key="1">
    <source>
        <dbReference type="ARBA" id="ARBA00009313"/>
    </source>
</evidence>
<reference evidence="4" key="1">
    <citation type="submission" date="2014-11" db="EMBL/GenBank/DDBJ databases">
        <authorList>
            <person name="Otto D Thomas"/>
            <person name="Naeem Raeece"/>
        </authorList>
    </citation>
    <scope>NUCLEOTIDE SEQUENCE</scope>
</reference>
<feature type="region of interest" description="Disordered" evidence="2">
    <location>
        <begin position="203"/>
        <end position="402"/>
    </location>
</feature>
<dbReference type="PANTHER" id="PTHR13087:SF0">
    <property type="entry name" value="NFKB ACTIVATING PROTEIN LIKE"/>
    <property type="match status" value="1"/>
</dbReference>
<evidence type="ECO:0000256" key="2">
    <source>
        <dbReference type="SAM" id="MobiDB-lite"/>
    </source>
</evidence>
<comment type="similarity">
    <text evidence="1">Belongs to the NKAP family.</text>
</comment>
<feature type="compositionally biased region" description="Basic and acidic residues" evidence="2">
    <location>
        <begin position="87"/>
        <end position="103"/>
    </location>
</feature>
<feature type="compositionally biased region" description="Basic and acidic residues" evidence="2">
    <location>
        <begin position="41"/>
        <end position="72"/>
    </location>
</feature>
<dbReference type="GO" id="GO:0005634">
    <property type="term" value="C:nucleus"/>
    <property type="evidence" value="ECO:0007669"/>
    <property type="project" value="TreeGrafter"/>
</dbReference>
<organism evidence="4">
    <name type="scientific">Chromera velia CCMP2878</name>
    <dbReference type="NCBI Taxonomy" id="1169474"/>
    <lineage>
        <taxon>Eukaryota</taxon>
        <taxon>Sar</taxon>
        <taxon>Alveolata</taxon>
        <taxon>Colpodellida</taxon>
        <taxon>Chromeraceae</taxon>
        <taxon>Chromera</taxon>
    </lineage>
</organism>
<feature type="compositionally biased region" description="Basic and acidic residues" evidence="2">
    <location>
        <begin position="258"/>
        <end position="282"/>
    </location>
</feature>
<feature type="compositionally biased region" description="Basic residues" evidence="2">
    <location>
        <begin position="302"/>
        <end position="339"/>
    </location>
</feature>
<dbReference type="InterPro" id="IPR040466">
    <property type="entry name" value="NKAP"/>
</dbReference>
<dbReference type="EMBL" id="CDMZ01005342">
    <property type="protein sequence ID" value="CEM52718.1"/>
    <property type="molecule type" value="Genomic_DNA"/>
</dbReference>
<proteinExistence type="inferred from homology"/>
<feature type="compositionally biased region" description="Basic and acidic residues" evidence="2">
    <location>
        <begin position="17"/>
        <end position="31"/>
    </location>
</feature>
<dbReference type="PANTHER" id="PTHR13087">
    <property type="entry name" value="NF-KAPPA B ACTIVATING PROTEIN"/>
    <property type="match status" value="1"/>
</dbReference>
<protein>
    <recommendedName>
        <fullName evidence="3">NF-kappa-B-activating protein C-terminal domain-containing protein</fullName>
    </recommendedName>
</protein>
<feature type="region of interest" description="Disordered" evidence="2">
    <location>
        <begin position="1"/>
        <end position="156"/>
    </location>
</feature>
<feature type="compositionally biased region" description="Basic and acidic residues" evidence="2">
    <location>
        <begin position="563"/>
        <end position="574"/>
    </location>
</feature>
<gene>
    <name evidence="4" type="ORF">Cvel_11457</name>
</gene>
<dbReference type="AlphaFoldDB" id="A0A0G4I6Q0"/>
<feature type="compositionally biased region" description="Gly residues" evidence="2">
    <location>
        <begin position="111"/>
        <end position="120"/>
    </location>
</feature>